<dbReference type="AlphaFoldDB" id="A0A915YHI5"/>
<accession>A0A915YHI5</accession>
<sequence length="58" mass="6578">MLCNIRLPNILQNCPTVLEVWLCVHLLILFLNSPLNGRILHTDKTVTPITIMVLEVVV</sequence>
<name>A0A915YHI5_9BACT</name>
<protein>
    <submittedName>
        <fullName evidence="1">Uncharacterized protein</fullName>
    </submittedName>
</protein>
<dbReference type="KEGG" id="aup:AsAng_0039060"/>
<gene>
    <name evidence="1" type="ORF">AsAng_0039060</name>
</gene>
<dbReference type="EMBL" id="AP026867">
    <property type="protein sequence ID" value="BDS13178.1"/>
    <property type="molecule type" value="Genomic_DNA"/>
</dbReference>
<reference evidence="1" key="1">
    <citation type="submission" date="2022-09" db="EMBL/GenBank/DDBJ databases">
        <title>Aureispira anguillicida sp. nov., isolated from Leptocephalus of Japanese eel Anguilla japonica.</title>
        <authorList>
            <person name="Yuasa K."/>
            <person name="Mekata T."/>
            <person name="Ikunari K."/>
        </authorList>
    </citation>
    <scope>NUCLEOTIDE SEQUENCE</scope>
    <source>
        <strain evidence="1">EL160426</strain>
    </source>
</reference>
<keyword evidence="2" id="KW-1185">Reference proteome</keyword>
<dbReference type="Proteomes" id="UP001060919">
    <property type="component" value="Chromosome"/>
</dbReference>
<proteinExistence type="predicted"/>
<evidence type="ECO:0000313" key="1">
    <source>
        <dbReference type="EMBL" id="BDS13178.1"/>
    </source>
</evidence>
<organism evidence="1 2">
    <name type="scientific">Aureispira anguillae</name>
    <dbReference type="NCBI Taxonomy" id="2864201"/>
    <lineage>
        <taxon>Bacteria</taxon>
        <taxon>Pseudomonadati</taxon>
        <taxon>Bacteroidota</taxon>
        <taxon>Saprospiria</taxon>
        <taxon>Saprospirales</taxon>
        <taxon>Saprospiraceae</taxon>
        <taxon>Aureispira</taxon>
    </lineage>
</organism>
<evidence type="ECO:0000313" key="2">
    <source>
        <dbReference type="Proteomes" id="UP001060919"/>
    </source>
</evidence>